<evidence type="ECO:0000313" key="1">
    <source>
        <dbReference type="EMBL" id="JAD46964.1"/>
    </source>
</evidence>
<reference evidence="1" key="1">
    <citation type="submission" date="2014-09" db="EMBL/GenBank/DDBJ databases">
        <authorList>
            <person name="Magalhaes I.L.F."/>
            <person name="Oliveira U."/>
            <person name="Santos F.R."/>
            <person name="Vidigal T.H.D.A."/>
            <person name="Brescovit A.D."/>
            <person name="Santos A.J."/>
        </authorList>
    </citation>
    <scope>NUCLEOTIDE SEQUENCE</scope>
    <source>
        <tissue evidence="1">Shoot tissue taken approximately 20 cm above the soil surface</tissue>
    </source>
</reference>
<organism evidence="1">
    <name type="scientific">Arundo donax</name>
    <name type="common">Giant reed</name>
    <name type="synonym">Donax arundinaceus</name>
    <dbReference type="NCBI Taxonomy" id="35708"/>
    <lineage>
        <taxon>Eukaryota</taxon>
        <taxon>Viridiplantae</taxon>
        <taxon>Streptophyta</taxon>
        <taxon>Embryophyta</taxon>
        <taxon>Tracheophyta</taxon>
        <taxon>Spermatophyta</taxon>
        <taxon>Magnoliopsida</taxon>
        <taxon>Liliopsida</taxon>
        <taxon>Poales</taxon>
        <taxon>Poaceae</taxon>
        <taxon>PACMAD clade</taxon>
        <taxon>Arundinoideae</taxon>
        <taxon>Arundineae</taxon>
        <taxon>Arundo</taxon>
    </lineage>
</organism>
<sequence>MVTAPCLSFRCIQFGFYILQQSNSEKLLRFAQHQKHFLFIE</sequence>
<reference evidence="1" key="2">
    <citation type="journal article" date="2015" name="Data Brief">
        <title>Shoot transcriptome of the giant reed, Arundo donax.</title>
        <authorList>
            <person name="Barrero R.A."/>
            <person name="Guerrero F.D."/>
            <person name="Moolhuijzen P."/>
            <person name="Goolsby J.A."/>
            <person name="Tidwell J."/>
            <person name="Bellgard S.E."/>
            <person name="Bellgard M.I."/>
        </authorList>
    </citation>
    <scope>NUCLEOTIDE SEQUENCE</scope>
    <source>
        <tissue evidence="1">Shoot tissue taken approximately 20 cm above the soil surface</tissue>
    </source>
</reference>
<protein>
    <submittedName>
        <fullName evidence="1">Uncharacterized protein</fullName>
    </submittedName>
</protein>
<dbReference type="EMBL" id="GBRH01250931">
    <property type="protein sequence ID" value="JAD46964.1"/>
    <property type="molecule type" value="Transcribed_RNA"/>
</dbReference>
<proteinExistence type="predicted"/>
<name>A0A0A9A5M2_ARUDO</name>
<dbReference type="AlphaFoldDB" id="A0A0A9A5M2"/>
<accession>A0A0A9A5M2</accession>